<dbReference type="GO" id="GO:0016042">
    <property type="term" value="P:lipid catabolic process"/>
    <property type="evidence" value="ECO:0007669"/>
    <property type="project" value="UniProtKB-UniRule"/>
</dbReference>
<dbReference type="Proteomes" id="UP000292423">
    <property type="component" value="Unassembled WGS sequence"/>
</dbReference>
<protein>
    <submittedName>
        <fullName evidence="6">NTE family protein</fullName>
    </submittedName>
</protein>
<keyword evidence="2 4" id="KW-0442">Lipid degradation</keyword>
<dbReference type="InterPro" id="IPR002641">
    <property type="entry name" value="PNPLA_dom"/>
</dbReference>
<dbReference type="Pfam" id="PF01734">
    <property type="entry name" value="Patatin"/>
    <property type="match status" value="1"/>
</dbReference>
<dbReference type="InterPro" id="IPR021771">
    <property type="entry name" value="Triacylglycerol_lipase_N"/>
</dbReference>
<dbReference type="PANTHER" id="PTHR14226">
    <property type="entry name" value="NEUROPATHY TARGET ESTERASE/SWISS CHEESE D.MELANOGASTER"/>
    <property type="match status" value="1"/>
</dbReference>
<organism evidence="6 7">
    <name type="scientific">Fluviicoccus keumensis</name>
    <dbReference type="NCBI Taxonomy" id="1435465"/>
    <lineage>
        <taxon>Bacteria</taxon>
        <taxon>Pseudomonadati</taxon>
        <taxon>Pseudomonadota</taxon>
        <taxon>Gammaproteobacteria</taxon>
        <taxon>Moraxellales</taxon>
        <taxon>Moraxellaceae</taxon>
        <taxon>Fluviicoccus</taxon>
    </lineage>
</organism>
<dbReference type="EMBL" id="SHKX01000016">
    <property type="protein sequence ID" value="RZU36865.1"/>
    <property type="molecule type" value="Genomic_DNA"/>
</dbReference>
<dbReference type="PROSITE" id="PS51635">
    <property type="entry name" value="PNPLA"/>
    <property type="match status" value="1"/>
</dbReference>
<proteinExistence type="predicted"/>
<feature type="domain" description="PNPLA" evidence="5">
    <location>
        <begin position="147"/>
        <end position="335"/>
    </location>
</feature>
<name>A0A4Q7YK52_9GAMM</name>
<reference evidence="6 7" key="1">
    <citation type="submission" date="2019-02" db="EMBL/GenBank/DDBJ databases">
        <title>Genomic Encyclopedia of Type Strains, Phase IV (KMG-IV): sequencing the most valuable type-strain genomes for metagenomic binning, comparative biology and taxonomic classification.</title>
        <authorList>
            <person name="Goeker M."/>
        </authorList>
    </citation>
    <scope>NUCLEOTIDE SEQUENCE [LARGE SCALE GENOMIC DNA]</scope>
    <source>
        <strain evidence="6 7">DSM 105135</strain>
    </source>
</reference>
<dbReference type="GO" id="GO:0004806">
    <property type="term" value="F:triacylglycerol lipase activity"/>
    <property type="evidence" value="ECO:0007669"/>
    <property type="project" value="InterPro"/>
</dbReference>
<evidence type="ECO:0000313" key="6">
    <source>
        <dbReference type="EMBL" id="RZU36865.1"/>
    </source>
</evidence>
<evidence type="ECO:0000256" key="4">
    <source>
        <dbReference type="PROSITE-ProRule" id="PRU01161"/>
    </source>
</evidence>
<dbReference type="PANTHER" id="PTHR14226:SF10">
    <property type="entry name" value="TRIACYLGLYCEROL LIPASE 4-RELATED"/>
    <property type="match status" value="1"/>
</dbReference>
<keyword evidence="3 4" id="KW-0443">Lipid metabolism</keyword>
<feature type="active site" description="Proton acceptor" evidence="4">
    <location>
        <position position="322"/>
    </location>
</feature>
<evidence type="ECO:0000256" key="1">
    <source>
        <dbReference type="ARBA" id="ARBA00022801"/>
    </source>
</evidence>
<feature type="short sequence motif" description="GXSXG" evidence="4">
    <location>
        <begin position="178"/>
        <end position="182"/>
    </location>
</feature>
<evidence type="ECO:0000256" key="3">
    <source>
        <dbReference type="ARBA" id="ARBA00023098"/>
    </source>
</evidence>
<dbReference type="AlphaFoldDB" id="A0A4Q7YK52"/>
<accession>A0A4Q7YK52</accession>
<evidence type="ECO:0000256" key="2">
    <source>
        <dbReference type="ARBA" id="ARBA00022963"/>
    </source>
</evidence>
<dbReference type="SUPFAM" id="SSF52151">
    <property type="entry name" value="FabD/lysophospholipase-like"/>
    <property type="match status" value="1"/>
</dbReference>
<evidence type="ECO:0000259" key="5">
    <source>
        <dbReference type="PROSITE" id="PS51635"/>
    </source>
</evidence>
<dbReference type="InterPro" id="IPR016035">
    <property type="entry name" value="Acyl_Trfase/lysoPLipase"/>
</dbReference>
<dbReference type="OrthoDB" id="7055653at2"/>
<keyword evidence="7" id="KW-1185">Reference proteome</keyword>
<dbReference type="Gene3D" id="3.40.1090.10">
    <property type="entry name" value="Cytosolic phospholipase A2 catalytic domain"/>
    <property type="match status" value="2"/>
</dbReference>
<evidence type="ECO:0000313" key="7">
    <source>
        <dbReference type="Proteomes" id="UP000292423"/>
    </source>
</evidence>
<dbReference type="Pfam" id="PF11815">
    <property type="entry name" value="DUF3336"/>
    <property type="match status" value="1"/>
</dbReference>
<dbReference type="RefSeq" id="WP_130415421.1">
    <property type="nucleotide sequence ID" value="NZ_SHKX01000016.1"/>
</dbReference>
<sequence length="487" mass="54841">MRRLLPRFDLQARLDQAQSYAEWLAAAEALDEAEGLLEWRQTDGSAFFHERLIRDHIRRMRTLRQSGDLEALAALLQESVYRHLGELNNPELYLYARSGTKHVVTEYLDEVECVMRTLCEQTIPGMSEARKLALFEQAALIYGRPALMLSGGAAFGIYHLGVVKALWEQRLLPQTLAGSSMGAIVAAAVCNRSDAELDDLFAESQDRIHRIALRWRTPVGMWKHRTAMDETQVFEHIVANAGSATFLDAYRHSGRILNISVSPTRTRQKPRVLNYLTSPDVLVEYAAQASCAVPGLFPPVALQARRADGRQMPYMSTETWIDGTVHGDLPRERLARLHNVNQTIVSQANPHVIPFITHRKQRGIQAVGKRVVSSFIHTGTAELLDIGRQLLEKTPLNPVLAQAHAVAAQTYLGDINIQYPFRPSAYLKVISNPTPQGLADYIRAGERATWPQMAMIRDLTRISRVFPECIAVIRERMRPRVVDARMD</sequence>
<gene>
    <name evidence="6" type="ORF">EV700_3078</name>
</gene>
<dbReference type="InterPro" id="IPR050301">
    <property type="entry name" value="NTE"/>
</dbReference>
<keyword evidence="1 4" id="KW-0378">Hydrolase</keyword>
<comment type="caution">
    <text evidence="4">Lacks conserved residue(s) required for the propagation of feature annotation.</text>
</comment>
<comment type="caution">
    <text evidence="6">The sequence shown here is derived from an EMBL/GenBank/DDBJ whole genome shotgun (WGS) entry which is preliminary data.</text>
</comment>
<feature type="active site" description="Nucleophile" evidence="4">
    <location>
        <position position="180"/>
    </location>
</feature>